<dbReference type="EMBL" id="JAMKFB020000007">
    <property type="protein sequence ID" value="KAL0189827.1"/>
    <property type="molecule type" value="Genomic_DNA"/>
</dbReference>
<accession>A0ABD0QUE9</accession>
<evidence type="ECO:0000313" key="1">
    <source>
        <dbReference type="EMBL" id="KAL0189827.1"/>
    </source>
</evidence>
<sequence length="55" mass="5571">SCTSSVVLSVKSIVISSKVDPAVIPVDGCWSVNPAVDNSGSSVESSSDESFVNVV</sequence>
<organism evidence="1 2">
    <name type="scientific">Cirrhinus mrigala</name>
    <name type="common">Mrigala</name>
    <dbReference type="NCBI Taxonomy" id="683832"/>
    <lineage>
        <taxon>Eukaryota</taxon>
        <taxon>Metazoa</taxon>
        <taxon>Chordata</taxon>
        <taxon>Craniata</taxon>
        <taxon>Vertebrata</taxon>
        <taxon>Euteleostomi</taxon>
        <taxon>Actinopterygii</taxon>
        <taxon>Neopterygii</taxon>
        <taxon>Teleostei</taxon>
        <taxon>Ostariophysi</taxon>
        <taxon>Cypriniformes</taxon>
        <taxon>Cyprinidae</taxon>
        <taxon>Labeoninae</taxon>
        <taxon>Labeonini</taxon>
        <taxon>Cirrhinus</taxon>
    </lineage>
</organism>
<keyword evidence="2" id="KW-1185">Reference proteome</keyword>
<dbReference type="Proteomes" id="UP001529510">
    <property type="component" value="Unassembled WGS sequence"/>
</dbReference>
<evidence type="ECO:0000313" key="2">
    <source>
        <dbReference type="Proteomes" id="UP001529510"/>
    </source>
</evidence>
<reference evidence="1 2" key="1">
    <citation type="submission" date="2024-05" db="EMBL/GenBank/DDBJ databases">
        <title>Genome sequencing and assembly of Indian major carp, Cirrhinus mrigala (Hamilton, 1822).</title>
        <authorList>
            <person name="Mohindra V."/>
            <person name="Chowdhury L.M."/>
            <person name="Lal K."/>
            <person name="Jena J.K."/>
        </authorList>
    </citation>
    <scope>NUCLEOTIDE SEQUENCE [LARGE SCALE GENOMIC DNA]</scope>
    <source>
        <strain evidence="1">CM1030</strain>
        <tissue evidence="1">Blood</tissue>
    </source>
</reference>
<protein>
    <recommendedName>
        <fullName evidence="3">Cellular myelocytomatosis</fullName>
    </recommendedName>
</protein>
<comment type="caution">
    <text evidence="1">The sequence shown here is derived from an EMBL/GenBank/DDBJ whole genome shotgun (WGS) entry which is preliminary data.</text>
</comment>
<dbReference type="AlphaFoldDB" id="A0ABD0QUE9"/>
<proteinExistence type="predicted"/>
<feature type="non-terminal residue" evidence="1">
    <location>
        <position position="55"/>
    </location>
</feature>
<feature type="non-terminal residue" evidence="1">
    <location>
        <position position="1"/>
    </location>
</feature>
<evidence type="ECO:0008006" key="3">
    <source>
        <dbReference type="Google" id="ProtNLM"/>
    </source>
</evidence>
<gene>
    <name evidence="1" type="ORF">M9458_016926</name>
</gene>
<name>A0ABD0QUE9_CIRMR</name>